<name>A0A2T7BMF5_9BACT</name>
<protein>
    <submittedName>
        <fullName evidence="1">Uncharacterized protein</fullName>
    </submittedName>
</protein>
<organism evidence="1 2">
    <name type="scientific">Chitinophaga parva</name>
    <dbReference type="NCBI Taxonomy" id="2169414"/>
    <lineage>
        <taxon>Bacteria</taxon>
        <taxon>Pseudomonadati</taxon>
        <taxon>Bacteroidota</taxon>
        <taxon>Chitinophagia</taxon>
        <taxon>Chitinophagales</taxon>
        <taxon>Chitinophagaceae</taxon>
        <taxon>Chitinophaga</taxon>
    </lineage>
</organism>
<proteinExistence type="predicted"/>
<reference evidence="1 2" key="1">
    <citation type="submission" date="2018-04" db="EMBL/GenBank/DDBJ databases">
        <title>Chitinophaga fuyangensis sp. nov., isolated from soil in a chemical factory.</title>
        <authorList>
            <person name="Chen K."/>
        </authorList>
    </citation>
    <scope>NUCLEOTIDE SEQUENCE [LARGE SCALE GENOMIC DNA]</scope>
    <source>
        <strain evidence="1 2">LY-1</strain>
    </source>
</reference>
<sequence>MMDTMGKKALEVRGLTNNFAQNVILFLPLDSANARPGTYYGSMVFADSILQADIATTWIGDSVQVNLTQLDGVHAAGTFSGQVFHNERSKTISQGKFNVTY</sequence>
<evidence type="ECO:0000313" key="2">
    <source>
        <dbReference type="Proteomes" id="UP000244450"/>
    </source>
</evidence>
<accession>A0A2T7BMF5</accession>
<dbReference type="Proteomes" id="UP000244450">
    <property type="component" value="Unassembled WGS sequence"/>
</dbReference>
<keyword evidence="2" id="KW-1185">Reference proteome</keyword>
<dbReference type="EMBL" id="QCYK01000001">
    <property type="protein sequence ID" value="PUZ28852.1"/>
    <property type="molecule type" value="Genomic_DNA"/>
</dbReference>
<comment type="caution">
    <text evidence="1">The sequence shown here is derived from an EMBL/GenBank/DDBJ whole genome shotgun (WGS) entry which is preliminary data.</text>
</comment>
<dbReference type="AlphaFoldDB" id="A0A2T7BMF5"/>
<gene>
    <name evidence="1" type="ORF">DCC81_05055</name>
</gene>
<evidence type="ECO:0000313" key="1">
    <source>
        <dbReference type="EMBL" id="PUZ28852.1"/>
    </source>
</evidence>